<keyword evidence="1" id="KW-1133">Transmembrane helix</keyword>
<feature type="transmembrane region" description="Helical" evidence="1">
    <location>
        <begin position="12"/>
        <end position="28"/>
    </location>
</feature>
<feature type="transmembrane region" description="Helical" evidence="1">
    <location>
        <begin position="557"/>
        <end position="575"/>
    </location>
</feature>
<keyword evidence="1" id="KW-0812">Transmembrane</keyword>
<dbReference type="Proteomes" id="UP000199462">
    <property type="component" value="Unassembled WGS sequence"/>
</dbReference>
<protein>
    <recommendedName>
        <fullName evidence="4">Aerotolerance regulator N-terminal domain-containing protein</fullName>
    </recommendedName>
</protein>
<evidence type="ECO:0000313" key="2">
    <source>
        <dbReference type="EMBL" id="SFR77504.1"/>
    </source>
</evidence>
<evidence type="ECO:0008006" key="4">
    <source>
        <dbReference type="Google" id="ProtNLM"/>
    </source>
</evidence>
<keyword evidence="1" id="KW-0472">Membrane</keyword>
<proteinExistence type="predicted"/>
<sequence>MIDGFSFLQKELIIPILLCGLVVFNIYVWKEWQTKQRGRFVVNSIVALITILALGILILEPTKEVEINDSQALVLTDNYNAVVKDSLLNYYKGIKVLDYNPVKLIRKELDSLTNVIVLGDGIEPYDFYLFDSIPTTYIPNAAPMGVTRLNYTEQLVLGCELKVSGSYSTPIEKSFLVLQDSRSNGLDSIQLIENKNVDFNLTTRPKVAGAYVYQLAVKDSVGVILETNPIPIKVLKKEPLRVLILNTFPTFETKYLKNFLAESGHEVIVRSQLTKGKYKFEYFNTPTQPVYQFTDVVLQNFDIVITDSETYMSLGKSAKSRFEKSIAEHGLGLFIQPSDFLFNTRSSDAYFKFKSDRINTVILPIYAAETEKYPYQFDEQLLVEPIDLDGVSNLAAYRQMGNGKIATTSLLSSYQLLLNGKSEVYHGVWTTILDKIAKKKGQAVSWESNTKIPRKDEPFHFEVRTNLEELGVINEDSISVSLVQKALLPSHYSGTVYPKKIGWNTLQVENDSTDFSYYVFEKNDWKALTSTMIIAANKKQFANETQKNRTVFVDRPVSQLLFYILFLLGVGWLWLSPKLAAEG</sequence>
<name>A0A1I6JF61_9FLAO</name>
<dbReference type="RefSeq" id="WP_091903509.1">
    <property type="nucleotide sequence ID" value="NZ_FOYX01000002.1"/>
</dbReference>
<organism evidence="2 3">
    <name type="scientific">Maribacter stanieri</name>
    <dbReference type="NCBI Taxonomy" id="440514"/>
    <lineage>
        <taxon>Bacteria</taxon>
        <taxon>Pseudomonadati</taxon>
        <taxon>Bacteroidota</taxon>
        <taxon>Flavobacteriia</taxon>
        <taxon>Flavobacteriales</taxon>
        <taxon>Flavobacteriaceae</taxon>
        <taxon>Maribacter</taxon>
    </lineage>
</organism>
<dbReference type="STRING" id="440514.SAMN04488010_2667"/>
<dbReference type="AlphaFoldDB" id="A0A1I6JF61"/>
<keyword evidence="3" id="KW-1185">Reference proteome</keyword>
<accession>A0A1I6JF61</accession>
<feature type="transmembrane region" description="Helical" evidence="1">
    <location>
        <begin position="40"/>
        <end position="59"/>
    </location>
</feature>
<dbReference type="EMBL" id="FOYX01000002">
    <property type="protein sequence ID" value="SFR77504.1"/>
    <property type="molecule type" value="Genomic_DNA"/>
</dbReference>
<reference evidence="3" key="1">
    <citation type="submission" date="2016-10" db="EMBL/GenBank/DDBJ databases">
        <authorList>
            <person name="Varghese N."/>
            <person name="Submissions S."/>
        </authorList>
    </citation>
    <scope>NUCLEOTIDE SEQUENCE [LARGE SCALE GENOMIC DNA]</scope>
    <source>
        <strain evidence="3">DSM 19891</strain>
    </source>
</reference>
<gene>
    <name evidence="2" type="ORF">SAMN04488010_2667</name>
</gene>
<evidence type="ECO:0000256" key="1">
    <source>
        <dbReference type="SAM" id="Phobius"/>
    </source>
</evidence>
<evidence type="ECO:0000313" key="3">
    <source>
        <dbReference type="Proteomes" id="UP000199462"/>
    </source>
</evidence>